<dbReference type="Pfam" id="PF01400">
    <property type="entry name" value="Astacin"/>
    <property type="match status" value="1"/>
</dbReference>
<dbReference type="RefSeq" id="WP_309201000.1">
    <property type="nucleotide sequence ID" value="NZ_CP133548.1"/>
</dbReference>
<dbReference type="EMBL" id="CP133548">
    <property type="protein sequence ID" value="WMS85847.1"/>
    <property type="molecule type" value="Genomic_DNA"/>
</dbReference>
<reference evidence="2 3" key="1">
    <citation type="submission" date="2023-08" db="EMBL/GenBank/DDBJ databases">
        <title>Pleionea litopenaei sp. nov., isolated from stomach of juvenile Litopenaeus vannamei.</title>
        <authorList>
            <person name="Rho A.M."/>
            <person name="Hwang C.Y."/>
        </authorList>
    </citation>
    <scope>NUCLEOTIDE SEQUENCE [LARGE SCALE GENOMIC DNA]</scope>
    <source>
        <strain evidence="2 3">HL-JVS1</strain>
    </source>
</reference>
<proteinExistence type="predicted"/>
<protein>
    <submittedName>
        <fullName evidence="2">M12 family metallopeptidase</fullName>
    </submittedName>
</protein>
<dbReference type="InterPro" id="IPR001506">
    <property type="entry name" value="Peptidase_M12A"/>
</dbReference>
<dbReference type="Gene3D" id="3.40.390.10">
    <property type="entry name" value="Collagenase (Catalytic Domain)"/>
    <property type="match status" value="1"/>
</dbReference>
<dbReference type="SUPFAM" id="SSF55486">
    <property type="entry name" value="Metalloproteases ('zincins'), catalytic domain"/>
    <property type="match status" value="1"/>
</dbReference>
<dbReference type="SMART" id="SM00235">
    <property type="entry name" value="ZnMc"/>
    <property type="match status" value="1"/>
</dbReference>
<dbReference type="InterPro" id="IPR024079">
    <property type="entry name" value="MetalloPept_cat_dom_sf"/>
</dbReference>
<organism evidence="2 3">
    <name type="scientific">Pleionea litopenaei</name>
    <dbReference type="NCBI Taxonomy" id="3070815"/>
    <lineage>
        <taxon>Bacteria</taxon>
        <taxon>Pseudomonadati</taxon>
        <taxon>Pseudomonadota</taxon>
        <taxon>Gammaproteobacteria</taxon>
        <taxon>Oceanospirillales</taxon>
        <taxon>Pleioneaceae</taxon>
        <taxon>Pleionea</taxon>
    </lineage>
</organism>
<dbReference type="KEGG" id="plei:Q9312_11525"/>
<keyword evidence="3" id="KW-1185">Reference proteome</keyword>
<evidence type="ECO:0000259" key="1">
    <source>
        <dbReference type="SMART" id="SM00235"/>
    </source>
</evidence>
<evidence type="ECO:0000313" key="3">
    <source>
        <dbReference type="Proteomes" id="UP001239782"/>
    </source>
</evidence>
<gene>
    <name evidence="2" type="ORF">Q9312_11525</name>
</gene>
<name>A0AA51RQT6_9GAMM</name>
<feature type="domain" description="Peptidase metallopeptidase" evidence="1">
    <location>
        <begin position="19"/>
        <end position="151"/>
    </location>
</feature>
<sequence>MLYMIMLCSIAANSAVLDWKQRWPNGASLTVWLQQPTPLQQSIVTQAFRQWEAHVNLTFNITVEKPKKSHIRVAFHSYDGSILGKQNHLTSSEPTMLLASLSEQTIELSRKKRIALHEVGHILGFEHEFRHPDWPYGYRWQEAEIERCVEKLKNEPSYCENLSAMIRKEGMRQLPFDRQSIMNYPFSLNQLDNTLSDIPISLKLSPADKLAAAVAYPRSLNSPEHKGYHVRFRSFCATKVHVRWSASGSLFNPTLVILSPGETSDWLTLEKPYIKFKGTTHDGENLWSPNMPQGYAIIADTGWPTSGLELPLYCQ</sequence>
<accession>A0AA51RQT6</accession>
<dbReference type="GO" id="GO:0008270">
    <property type="term" value="F:zinc ion binding"/>
    <property type="evidence" value="ECO:0007669"/>
    <property type="project" value="InterPro"/>
</dbReference>
<dbReference type="InterPro" id="IPR006026">
    <property type="entry name" value="Peptidase_Metallo"/>
</dbReference>
<dbReference type="Proteomes" id="UP001239782">
    <property type="component" value="Chromosome"/>
</dbReference>
<dbReference type="GO" id="GO:0006508">
    <property type="term" value="P:proteolysis"/>
    <property type="evidence" value="ECO:0007669"/>
    <property type="project" value="InterPro"/>
</dbReference>
<dbReference type="GO" id="GO:0004222">
    <property type="term" value="F:metalloendopeptidase activity"/>
    <property type="evidence" value="ECO:0007669"/>
    <property type="project" value="InterPro"/>
</dbReference>
<evidence type="ECO:0000313" key="2">
    <source>
        <dbReference type="EMBL" id="WMS85847.1"/>
    </source>
</evidence>
<dbReference type="AlphaFoldDB" id="A0AA51RQT6"/>